<dbReference type="Proteomes" id="UP000478090">
    <property type="component" value="Unassembled WGS sequence"/>
</dbReference>
<keyword evidence="1" id="KW-0805">Transcription regulation</keyword>
<name>A0ABW9VSK6_9BURK</name>
<dbReference type="PANTHER" id="PTHR33204">
    <property type="entry name" value="TRANSCRIPTIONAL REGULATOR, MARR FAMILY"/>
    <property type="match status" value="1"/>
</dbReference>
<dbReference type="InterPro" id="IPR036390">
    <property type="entry name" value="WH_DNA-bd_sf"/>
</dbReference>
<keyword evidence="3" id="KW-0804">Transcription</keyword>
<feature type="domain" description="HTH hxlR-type" evidence="5">
    <location>
        <begin position="1"/>
        <end position="97"/>
    </location>
</feature>
<evidence type="ECO:0000256" key="2">
    <source>
        <dbReference type="ARBA" id="ARBA00023125"/>
    </source>
</evidence>
<dbReference type="InterPro" id="IPR036388">
    <property type="entry name" value="WH-like_DNA-bd_sf"/>
</dbReference>
<evidence type="ECO:0000256" key="4">
    <source>
        <dbReference type="SAM" id="MobiDB-lite"/>
    </source>
</evidence>
<gene>
    <name evidence="6" type="ORF">GTP27_22690</name>
</gene>
<dbReference type="SUPFAM" id="SSF46785">
    <property type="entry name" value="Winged helix' DNA-binding domain"/>
    <property type="match status" value="1"/>
</dbReference>
<evidence type="ECO:0000256" key="1">
    <source>
        <dbReference type="ARBA" id="ARBA00023015"/>
    </source>
</evidence>
<sequence>MQRATRVFDGKWTTLVLRDLLGGTRRYSELQRSLAGISPRLLSARLKLLEQQGLVLRTEYATVPPTTEYALSEQGMRIIPVIQALAAYGQGLLEEDASAAQRRAAQPAATQTGVTRVRNGKRVS</sequence>
<proteinExistence type="predicted"/>
<dbReference type="EMBL" id="WWCM01000034">
    <property type="protein sequence ID" value="MYM42113.1"/>
    <property type="molecule type" value="Genomic_DNA"/>
</dbReference>
<dbReference type="Pfam" id="PF01638">
    <property type="entry name" value="HxlR"/>
    <property type="match status" value="1"/>
</dbReference>
<evidence type="ECO:0000256" key="3">
    <source>
        <dbReference type="ARBA" id="ARBA00023163"/>
    </source>
</evidence>
<organism evidence="6 7">
    <name type="scientific">Duganella qianjiadongensis</name>
    <dbReference type="NCBI Taxonomy" id="2692176"/>
    <lineage>
        <taxon>Bacteria</taxon>
        <taxon>Pseudomonadati</taxon>
        <taxon>Pseudomonadota</taxon>
        <taxon>Betaproteobacteria</taxon>
        <taxon>Burkholderiales</taxon>
        <taxon>Oxalobacteraceae</taxon>
        <taxon>Telluria group</taxon>
        <taxon>Duganella</taxon>
    </lineage>
</organism>
<accession>A0ABW9VSK6</accession>
<evidence type="ECO:0000313" key="6">
    <source>
        <dbReference type="EMBL" id="MYM42113.1"/>
    </source>
</evidence>
<reference evidence="6 7" key="1">
    <citation type="submission" date="2019-12" db="EMBL/GenBank/DDBJ databases">
        <title>Novel species isolated from a subtropical stream in China.</title>
        <authorList>
            <person name="Lu H."/>
        </authorList>
    </citation>
    <scope>NUCLEOTIDE SEQUENCE [LARGE SCALE GENOMIC DNA]</scope>
    <source>
        <strain evidence="6 7">CY13W</strain>
    </source>
</reference>
<keyword evidence="2" id="KW-0238">DNA-binding</keyword>
<feature type="region of interest" description="Disordered" evidence="4">
    <location>
        <begin position="102"/>
        <end position="124"/>
    </location>
</feature>
<keyword evidence="7" id="KW-1185">Reference proteome</keyword>
<dbReference type="InterPro" id="IPR002577">
    <property type="entry name" value="HTH_HxlR"/>
</dbReference>
<dbReference type="Gene3D" id="1.10.10.10">
    <property type="entry name" value="Winged helix-like DNA-binding domain superfamily/Winged helix DNA-binding domain"/>
    <property type="match status" value="1"/>
</dbReference>
<protein>
    <submittedName>
        <fullName evidence="6">Transcriptional regulator</fullName>
    </submittedName>
</protein>
<dbReference type="PROSITE" id="PS51118">
    <property type="entry name" value="HTH_HXLR"/>
    <property type="match status" value="1"/>
</dbReference>
<comment type="caution">
    <text evidence="6">The sequence shown here is derived from an EMBL/GenBank/DDBJ whole genome shotgun (WGS) entry which is preliminary data.</text>
</comment>
<evidence type="ECO:0000313" key="7">
    <source>
        <dbReference type="Proteomes" id="UP000478090"/>
    </source>
</evidence>
<evidence type="ECO:0000259" key="5">
    <source>
        <dbReference type="PROSITE" id="PS51118"/>
    </source>
</evidence>